<accession>A0A0F9DP25</accession>
<protein>
    <submittedName>
        <fullName evidence="1">Uncharacterized protein</fullName>
    </submittedName>
</protein>
<reference evidence="1" key="1">
    <citation type="journal article" date="2015" name="Nature">
        <title>Complex archaea that bridge the gap between prokaryotes and eukaryotes.</title>
        <authorList>
            <person name="Spang A."/>
            <person name="Saw J.H."/>
            <person name="Jorgensen S.L."/>
            <person name="Zaremba-Niedzwiedzka K."/>
            <person name="Martijn J."/>
            <person name="Lind A.E."/>
            <person name="van Eijk R."/>
            <person name="Schleper C."/>
            <person name="Guy L."/>
            <person name="Ettema T.J."/>
        </authorList>
    </citation>
    <scope>NUCLEOTIDE SEQUENCE</scope>
</reference>
<dbReference type="EMBL" id="LAZR01028159">
    <property type="protein sequence ID" value="KKL63464.1"/>
    <property type="molecule type" value="Genomic_DNA"/>
</dbReference>
<feature type="non-terminal residue" evidence="1">
    <location>
        <position position="1"/>
    </location>
</feature>
<evidence type="ECO:0000313" key="1">
    <source>
        <dbReference type="EMBL" id="KKL63464.1"/>
    </source>
</evidence>
<gene>
    <name evidence="1" type="ORF">LCGC14_2174810</name>
</gene>
<comment type="caution">
    <text evidence="1">The sequence shown here is derived from an EMBL/GenBank/DDBJ whole genome shotgun (WGS) entry which is preliminary data.</text>
</comment>
<sequence>NEIWTPTSDMESLAEDFRKETEAMLKKVALENGCDVDELKFSVNGLGVVNIQRMTPFEMVEREEDRRKQKLRAAILERKKRG</sequence>
<proteinExistence type="predicted"/>
<organism evidence="1">
    <name type="scientific">marine sediment metagenome</name>
    <dbReference type="NCBI Taxonomy" id="412755"/>
    <lineage>
        <taxon>unclassified sequences</taxon>
        <taxon>metagenomes</taxon>
        <taxon>ecological metagenomes</taxon>
    </lineage>
</organism>
<name>A0A0F9DP25_9ZZZZ</name>
<dbReference type="AlphaFoldDB" id="A0A0F9DP25"/>